<dbReference type="RefSeq" id="WP_144239774.1">
    <property type="nucleotide sequence ID" value="NZ_CP007536.1"/>
</dbReference>
<dbReference type="Proteomes" id="UP000027093">
    <property type="component" value="Chromosome"/>
</dbReference>
<protein>
    <submittedName>
        <fullName evidence="1">Uncharacterized protein</fullName>
    </submittedName>
</protein>
<accession>A0A060HNX5</accession>
<organism evidence="1 2">
    <name type="scientific">Nitrososphaera viennensis EN76</name>
    <dbReference type="NCBI Taxonomy" id="926571"/>
    <lineage>
        <taxon>Archaea</taxon>
        <taxon>Nitrososphaerota</taxon>
        <taxon>Nitrososphaeria</taxon>
        <taxon>Nitrososphaerales</taxon>
        <taxon>Nitrososphaeraceae</taxon>
        <taxon>Nitrososphaera</taxon>
    </lineage>
</organism>
<sequence>MRLFGKEKRTFTLQSGVVVDKFDIERDCGWCGERLHEGHRFSVYCEYDESMKDFHAKLIQAKDIPVEAGLGLPRETKLIVFNFHGRCANTMYGRQVAASEK</sequence>
<dbReference type="OrthoDB" id="382736at2157"/>
<dbReference type="KEGG" id="nvn:NVIE_029070"/>
<keyword evidence="2" id="KW-1185">Reference proteome</keyword>
<name>A0A060HNX5_9ARCH</name>
<dbReference type="AlphaFoldDB" id="A0A060HNX5"/>
<evidence type="ECO:0000313" key="1">
    <source>
        <dbReference type="EMBL" id="AIC17183.1"/>
    </source>
</evidence>
<gene>
    <name evidence="1" type="ORF">NVIE_029070</name>
</gene>
<dbReference type="STRING" id="926571.NVIE_029070"/>
<proteinExistence type="predicted"/>
<reference evidence="1 2" key="1">
    <citation type="journal article" date="2014" name="Int. J. Syst. Evol. Microbiol.">
        <title>Nitrososphaera viennensis gen. nov., sp. nov., an aerobic and mesophilic, ammonia-oxidizing archaeon from soil and a member of the archaeal phylum Thaumarchaeota.</title>
        <authorList>
            <person name="Stieglmeier M."/>
            <person name="Klingl A."/>
            <person name="Alves R.J."/>
            <person name="Rittmann S.K."/>
            <person name="Melcher M."/>
            <person name="Leisch N."/>
            <person name="Schleper C."/>
        </authorList>
    </citation>
    <scope>NUCLEOTIDE SEQUENCE [LARGE SCALE GENOMIC DNA]</scope>
    <source>
        <strain evidence="1">EN76</strain>
    </source>
</reference>
<dbReference type="EMBL" id="CP007536">
    <property type="protein sequence ID" value="AIC17183.1"/>
    <property type="molecule type" value="Genomic_DNA"/>
</dbReference>
<dbReference type="HOGENOM" id="CLU_2313650_0_0_2"/>
<evidence type="ECO:0000313" key="2">
    <source>
        <dbReference type="Proteomes" id="UP000027093"/>
    </source>
</evidence>
<dbReference type="GeneID" id="74948140"/>